<dbReference type="AlphaFoldDB" id="A0A9N9NAH6"/>
<protein>
    <submittedName>
        <fullName evidence="1">15214_t:CDS:1</fullName>
    </submittedName>
</protein>
<dbReference type="Proteomes" id="UP000789570">
    <property type="component" value="Unassembled WGS sequence"/>
</dbReference>
<sequence>LERKIAGKNWKLSNIISTVNRTLAQLQGDGQARIVGHLLPTAPAGLNAQLVAADAGAGALVIHRHIVFNEDWTPAGGKPTSKVMCTPNANLPNRTVVLADITLGQLIDYFKGNYPTVRQQYQQALFGITVQGSDSVGSYYTKLKKIARHANMGDDEFRRRFLGGLSPDNQMEKRLRDIKLN</sequence>
<accession>A0A9N9NAH6</accession>
<feature type="non-terminal residue" evidence="1">
    <location>
        <position position="1"/>
    </location>
</feature>
<organism evidence="1 2">
    <name type="scientific">Funneliformis caledonium</name>
    <dbReference type="NCBI Taxonomy" id="1117310"/>
    <lineage>
        <taxon>Eukaryota</taxon>
        <taxon>Fungi</taxon>
        <taxon>Fungi incertae sedis</taxon>
        <taxon>Mucoromycota</taxon>
        <taxon>Glomeromycotina</taxon>
        <taxon>Glomeromycetes</taxon>
        <taxon>Glomerales</taxon>
        <taxon>Glomeraceae</taxon>
        <taxon>Funneliformis</taxon>
    </lineage>
</organism>
<comment type="caution">
    <text evidence="1">The sequence shown here is derived from an EMBL/GenBank/DDBJ whole genome shotgun (WGS) entry which is preliminary data.</text>
</comment>
<evidence type="ECO:0000313" key="1">
    <source>
        <dbReference type="EMBL" id="CAG8717294.1"/>
    </source>
</evidence>
<dbReference type="OrthoDB" id="2395942at2759"/>
<keyword evidence="2" id="KW-1185">Reference proteome</keyword>
<reference evidence="1" key="1">
    <citation type="submission" date="2021-06" db="EMBL/GenBank/DDBJ databases">
        <authorList>
            <person name="Kallberg Y."/>
            <person name="Tangrot J."/>
            <person name="Rosling A."/>
        </authorList>
    </citation>
    <scope>NUCLEOTIDE SEQUENCE</scope>
    <source>
        <strain evidence="1">UK204</strain>
    </source>
</reference>
<evidence type="ECO:0000313" key="2">
    <source>
        <dbReference type="Proteomes" id="UP000789570"/>
    </source>
</evidence>
<proteinExistence type="predicted"/>
<name>A0A9N9NAH6_9GLOM</name>
<gene>
    <name evidence="1" type="ORF">FCALED_LOCUS14220</name>
</gene>
<dbReference type="EMBL" id="CAJVPQ010009706">
    <property type="protein sequence ID" value="CAG8717294.1"/>
    <property type="molecule type" value="Genomic_DNA"/>
</dbReference>